<comment type="similarity">
    <text evidence="1">Belongs to the GMC oxidoreductase family.</text>
</comment>
<dbReference type="InterPro" id="IPR007867">
    <property type="entry name" value="GMC_OxRtase_C"/>
</dbReference>
<organism evidence="8 9">
    <name type="scientific">Ferrimonas lipolytica</name>
    <dbReference type="NCBI Taxonomy" id="2724191"/>
    <lineage>
        <taxon>Bacteria</taxon>
        <taxon>Pseudomonadati</taxon>
        <taxon>Pseudomonadota</taxon>
        <taxon>Gammaproteobacteria</taxon>
        <taxon>Alteromonadales</taxon>
        <taxon>Ferrimonadaceae</taxon>
        <taxon>Ferrimonas</taxon>
    </lineage>
</organism>
<feature type="domain" description="FAD-dependent oxidoreductase 2 FAD-binding" evidence="6">
    <location>
        <begin position="31"/>
        <end position="66"/>
    </location>
</feature>
<dbReference type="SUPFAM" id="SSF51905">
    <property type="entry name" value="FAD/NAD(P)-binding domain"/>
    <property type="match status" value="1"/>
</dbReference>
<dbReference type="Pfam" id="PF00890">
    <property type="entry name" value="FAD_binding_2"/>
    <property type="match status" value="1"/>
</dbReference>
<evidence type="ECO:0000256" key="2">
    <source>
        <dbReference type="ARBA" id="ARBA00022630"/>
    </source>
</evidence>
<protein>
    <submittedName>
        <fullName evidence="8">GMC family oxidoreductase</fullName>
    </submittedName>
</protein>
<evidence type="ECO:0000313" key="8">
    <source>
        <dbReference type="EMBL" id="QIZ77845.1"/>
    </source>
</evidence>
<feature type="domain" description="Glucose-methanol-choline oxidoreductase N-terminal" evidence="5">
    <location>
        <begin position="79"/>
        <end position="295"/>
    </location>
</feature>
<keyword evidence="9" id="KW-1185">Reference proteome</keyword>
<dbReference type="RefSeq" id="WP_168661225.1">
    <property type="nucleotide sequence ID" value="NZ_CP051180.1"/>
</dbReference>
<dbReference type="Pfam" id="PF05199">
    <property type="entry name" value="GMC_oxred_C"/>
    <property type="match status" value="1"/>
</dbReference>
<keyword evidence="2" id="KW-0285">Flavoprotein</keyword>
<dbReference type="KEGG" id="fes:HER31_13620"/>
<evidence type="ECO:0000256" key="3">
    <source>
        <dbReference type="ARBA" id="ARBA00022827"/>
    </source>
</evidence>
<name>A0A6H1UFG5_9GAMM</name>
<dbReference type="Proteomes" id="UP000501602">
    <property type="component" value="Chromosome"/>
</dbReference>
<dbReference type="InterPro" id="IPR036188">
    <property type="entry name" value="FAD/NAD-bd_sf"/>
</dbReference>
<gene>
    <name evidence="8" type="ORF">HER31_13620</name>
</gene>
<feature type="domain" description="Glucose-methanol-choline oxidoreductase C-terminal" evidence="7">
    <location>
        <begin position="381"/>
        <end position="515"/>
    </location>
</feature>
<evidence type="ECO:0000259" key="6">
    <source>
        <dbReference type="Pfam" id="PF00890"/>
    </source>
</evidence>
<keyword evidence="4" id="KW-0560">Oxidoreductase</keyword>
<dbReference type="GO" id="GO:0050660">
    <property type="term" value="F:flavin adenine dinucleotide binding"/>
    <property type="evidence" value="ECO:0007669"/>
    <property type="project" value="InterPro"/>
</dbReference>
<proteinExistence type="inferred from homology"/>
<dbReference type="InterPro" id="IPR003953">
    <property type="entry name" value="FAD-dep_OxRdtase_2_FAD-bd"/>
</dbReference>
<dbReference type="EMBL" id="CP051180">
    <property type="protein sequence ID" value="QIZ77845.1"/>
    <property type="molecule type" value="Genomic_DNA"/>
</dbReference>
<evidence type="ECO:0000259" key="5">
    <source>
        <dbReference type="Pfam" id="PF00732"/>
    </source>
</evidence>
<dbReference type="Pfam" id="PF00732">
    <property type="entry name" value="GMC_oxred_N"/>
    <property type="match status" value="1"/>
</dbReference>
<keyword evidence="3" id="KW-0274">FAD</keyword>
<dbReference type="InterPro" id="IPR000172">
    <property type="entry name" value="GMC_OxRdtase_N"/>
</dbReference>
<sequence length="530" mass="57839">MISDPIKLGLAAGWQHINGAQLAADLQLQADVVVIGSGAGGGTSAQILAEAGFKVIIIEAGPLKSSSDFKMQEKIAYPDLYQQSAAMKTKDGAIAMLQGRCVGGSTTVNWTTSIRTPEPTLTHWQQHFGLTELTRQELDPWFEQTDKALNIHQWQMSPNQSNDVLAQGCQQLGWDHTVIERNVNGCANLGYCGMGCPINAKQSMLVTTVPAALNAGATLLSYTEAWQLQHSDNKVTVILCRTRDTNHQRRDINISISAKHFVLCGGALHSPALLLRSKVPDPHQLIGRRTFLHPVLINISEFDRTIAAHSGAPQSIYSDQFLWPTEDEQRLGYKMEAAPLHPILLATKLPLLGEQHAELMQSFQHLQMTIALLRDGFGPNSPGGTVELDKFGDPLLDYPLNELFWKSARHSAIHMAKLQFAAGAKRVALAHDPLVWVNSVEEAELAFNELTLQKYQTIVSSAHIMGGCGMGASPELGVVNANGEHHQLENLSIFDGSVLPTSLGANPQVTLYGLARRNCTKLLQRLSQQA</sequence>
<dbReference type="Gene3D" id="3.50.50.60">
    <property type="entry name" value="FAD/NAD(P)-binding domain"/>
    <property type="match status" value="2"/>
</dbReference>
<dbReference type="AlphaFoldDB" id="A0A6H1UFG5"/>
<dbReference type="PANTHER" id="PTHR46056:SF12">
    <property type="entry name" value="LONG-CHAIN-ALCOHOL OXIDASE"/>
    <property type="match status" value="1"/>
</dbReference>
<evidence type="ECO:0000259" key="7">
    <source>
        <dbReference type="Pfam" id="PF05199"/>
    </source>
</evidence>
<reference evidence="8 9" key="1">
    <citation type="submission" date="2020-04" db="EMBL/GenBank/DDBJ databases">
        <title>Ferrimonas sp. S7 isolated from sea water.</title>
        <authorList>
            <person name="Bae S.S."/>
            <person name="Baek K."/>
        </authorList>
    </citation>
    <scope>NUCLEOTIDE SEQUENCE [LARGE SCALE GENOMIC DNA]</scope>
    <source>
        <strain evidence="8 9">S7</strain>
    </source>
</reference>
<dbReference type="PANTHER" id="PTHR46056">
    <property type="entry name" value="LONG-CHAIN-ALCOHOL OXIDASE"/>
    <property type="match status" value="1"/>
</dbReference>
<evidence type="ECO:0000256" key="1">
    <source>
        <dbReference type="ARBA" id="ARBA00010790"/>
    </source>
</evidence>
<accession>A0A6H1UFG5</accession>
<evidence type="ECO:0000256" key="4">
    <source>
        <dbReference type="ARBA" id="ARBA00023002"/>
    </source>
</evidence>
<dbReference type="GO" id="GO:0016614">
    <property type="term" value="F:oxidoreductase activity, acting on CH-OH group of donors"/>
    <property type="evidence" value="ECO:0007669"/>
    <property type="project" value="InterPro"/>
</dbReference>
<evidence type="ECO:0000313" key="9">
    <source>
        <dbReference type="Proteomes" id="UP000501602"/>
    </source>
</evidence>